<accession>A0A8H7CAA9</accession>
<reference evidence="1" key="1">
    <citation type="submission" date="2020-05" db="EMBL/GenBank/DDBJ databases">
        <title>Mycena genomes resolve the evolution of fungal bioluminescence.</title>
        <authorList>
            <person name="Tsai I.J."/>
        </authorList>
    </citation>
    <scope>NUCLEOTIDE SEQUENCE</scope>
    <source>
        <strain evidence="1">CCC161011</strain>
    </source>
</reference>
<dbReference type="EMBL" id="JACAZI010000034">
    <property type="protein sequence ID" value="KAF7328962.1"/>
    <property type="molecule type" value="Genomic_DNA"/>
</dbReference>
<protein>
    <submittedName>
        <fullName evidence="1">Uncharacterized protein</fullName>
    </submittedName>
</protein>
<evidence type="ECO:0000313" key="1">
    <source>
        <dbReference type="EMBL" id="KAF7328962.1"/>
    </source>
</evidence>
<proteinExistence type="predicted"/>
<dbReference type="Proteomes" id="UP000620124">
    <property type="component" value="Unassembled WGS sequence"/>
</dbReference>
<evidence type="ECO:0000313" key="2">
    <source>
        <dbReference type="Proteomes" id="UP000620124"/>
    </source>
</evidence>
<dbReference type="AlphaFoldDB" id="A0A8H7CAA9"/>
<dbReference type="OrthoDB" id="3026831at2759"/>
<name>A0A8H7CAA9_9AGAR</name>
<gene>
    <name evidence="1" type="ORF">MVEN_02526200</name>
</gene>
<organism evidence="1 2">
    <name type="scientific">Mycena venus</name>
    <dbReference type="NCBI Taxonomy" id="2733690"/>
    <lineage>
        <taxon>Eukaryota</taxon>
        <taxon>Fungi</taxon>
        <taxon>Dikarya</taxon>
        <taxon>Basidiomycota</taxon>
        <taxon>Agaricomycotina</taxon>
        <taxon>Agaricomycetes</taxon>
        <taxon>Agaricomycetidae</taxon>
        <taxon>Agaricales</taxon>
        <taxon>Marasmiineae</taxon>
        <taxon>Mycenaceae</taxon>
        <taxon>Mycena</taxon>
    </lineage>
</organism>
<comment type="caution">
    <text evidence="1">The sequence shown here is derived from an EMBL/GenBank/DDBJ whole genome shotgun (WGS) entry which is preliminary data.</text>
</comment>
<sequence>MMSAASLSLSPFCSSSSFICTSTETVVWRLELYRPMSFIGNASHFSLGEGVYNMYNVHGNFVSNFHVILSPKGSLDGSDLLLLKQRAEKRRSLEDDGMMIIPSKYLKLICEIGSGAGYCLHVAQNKGRAVLVKVFNRVQTLIRYADSSLKIVANIQNRFKAS</sequence>
<keyword evidence="2" id="KW-1185">Reference proteome</keyword>